<dbReference type="PANTHER" id="PTHR34582:SF6">
    <property type="entry name" value="UPF0702 TRANSMEMBRANE PROTEIN YCAP"/>
    <property type="match status" value="1"/>
</dbReference>
<evidence type="ECO:0000313" key="11">
    <source>
        <dbReference type="Proteomes" id="UP001269144"/>
    </source>
</evidence>
<dbReference type="Proteomes" id="UP001269144">
    <property type="component" value="Unassembled WGS sequence"/>
</dbReference>
<feature type="transmembrane region" description="Helical" evidence="7">
    <location>
        <begin position="6"/>
        <end position="28"/>
    </location>
</feature>
<evidence type="ECO:0000259" key="9">
    <source>
        <dbReference type="Pfam" id="PF20730"/>
    </source>
</evidence>
<evidence type="ECO:0000256" key="4">
    <source>
        <dbReference type="ARBA" id="ARBA00022692"/>
    </source>
</evidence>
<keyword evidence="11" id="KW-1185">Reference proteome</keyword>
<evidence type="ECO:0000256" key="6">
    <source>
        <dbReference type="ARBA" id="ARBA00023136"/>
    </source>
</evidence>
<feature type="transmembrane region" description="Helical" evidence="7">
    <location>
        <begin position="63"/>
        <end position="80"/>
    </location>
</feature>
<dbReference type="InterPro" id="IPR048454">
    <property type="entry name" value="YetF_N"/>
</dbReference>
<comment type="caution">
    <text evidence="10">The sequence shown here is derived from an EMBL/GenBank/DDBJ whole genome shotgun (WGS) entry which is preliminary data.</text>
</comment>
<proteinExistence type="inferred from homology"/>
<dbReference type="RefSeq" id="WP_311161132.1">
    <property type="nucleotide sequence ID" value="NZ_JAVQLW010000002.1"/>
</dbReference>
<feature type="domain" description="YetF-like N-terminal transmembrane" evidence="9">
    <location>
        <begin position="20"/>
        <end position="77"/>
    </location>
</feature>
<accession>A0ABU2HUK6</accession>
<gene>
    <name evidence="10" type="ORF">RGQ15_14320</name>
</gene>
<evidence type="ECO:0000259" key="8">
    <source>
        <dbReference type="Pfam" id="PF04239"/>
    </source>
</evidence>
<keyword evidence="3" id="KW-1003">Cell membrane</keyword>
<keyword evidence="5 7" id="KW-1133">Transmembrane helix</keyword>
<dbReference type="Pfam" id="PF04239">
    <property type="entry name" value="DUF421"/>
    <property type="match status" value="1"/>
</dbReference>
<protein>
    <submittedName>
        <fullName evidence="10">DUF421 domain-containing protein</fullName>
    </submittedName>
</protein>
<dbReference type="EMBL" id="JAVQLW010000002">
    <property type="protein sequence ID" value="MDS9468738.1"/>
    <property type="molecule type" value="Genomic_DNA"/>
</dbReference>
<evidence type="ECO:0000256" key="5">
    <source>
        <dbReference type="ARBA" id="ARBA00022989"/>
    </source>
</evidence>
<feature type="domain" description="YetF C-terminal" evidence="8">
    <location>
        <begin position="90"/>
        <end position="155"/>
    </location>
</feature>
<evidence type="ECO:0000256" key="3">
    <source>
        <dbReference type="ARBA" id="ARBA00022475"/>
    </source>
</evidence>
<comment type="subcellular location">
    <subcellularLocation>
        <location evidence="1">Cell membrane</location>
        <topology evidence="1">Multi-pass membrane protein</topology>
    </subcellularLocation>
</comment>
<dbReference type="InterPro" id="IPR007353">
    <property type="entry name" value="DUF421"/>
</dbReference>
<comment type="similarity">
    <text evidence="2">Belongs to the UPF0702 family.</text>
</comment>
<evidence type="ECO:0000256" key="7">
    <source>
        <dbReference type="SAM" id="Phobius"/>
    </source>
</evidence>
<name>A0ABU2HUK6_9RHOB</name>
<organism evidence="10 11">
    <name type="scientific">Paracoccus aurantius</name>
    <dbReference type="NCBI Taxonomy" id="3073814"/>
    <lineage>
        <taxon>Bacteria</taxon>
        <taxon>Pseudomonadati</taxon>
        <taxon>Pseudomonadota</taxon>
        <taxon>Alphaproteobacteria</taxon>
        <taxon>Rhodobacterales</taxon>
        <taxon>Paracoccaceae</taxon>
        <taxon>Paracoccus</taxon>
    </lineage>
</organism>
<dbReference type="Gene3D" id="3.30.240.20">
    <property type="entry name" value="bsu07140 like domains"/>
    <property type="match status" value="1"/>
</dbReference>
<dbReference type="InterPro" id="IPR023090">
    <property type="entry name" value="UPF0702_alpha/beta_dom_sf"/>
</dbReference>
<reference evidence="11" key="1">
    <citation type="submission" date="2023-07" db="EMBL/GenBank/DDBJ databases">
        <title>Paracoccus sp. MBLB3053 whole genome sequence.</title>
        <authorList>
            <person name="Hwang C.Y."/>
            <person name="Cho E.-S."/>
            <person name="Seo M.-J."/>
        </authorList>
    </citation>
    <scope>NUCLEOTIDE SEQUENCE [LARGE SCALE GENOMIC DNA]</scope>
    <source>
        <strain evidence="11">MBLB3053</strain>
    </source>
</reference>
<evidence type="ECO:0000313" key="10">
    <source>
        <dbReference type="EMBL" id="MDS9468738.1"/>
    </source>
</evidence>
<sequence length="170" mass="18314">MQKQLSLLGDVALSAAAMYIAIVVLIRLSGKRTTSQMNNFDWVVTVSIGSLMSSGALMRDVSVLQAVTAISVLLGLQWLVTKVSTILPGFSDLIRADPAILVQDGRLCPATMRAERVTESEVQSAIRRAGCHKLDEVKWVILESDAAMSVIRRDEVGPAVPPPAEADPCR</sequence>
<keyword evidence="4 7" id="KW-0812">Transmembrane</keyword>
<dbReference type="Pfam" id="PF20730">
    <property type="entry name" value="YetF_N"/>
    <property type="match status" value="1"/>
</dbReference>
<keyword evidence="6 7" id="KW-0472">Membrane</keyword>
<dbReference type="PANTHER" id="PTHR34582">
    <property type="entry name" value="UPF0702 TRANSMEMBRANE PROTEIN YCAP"/>
    <property type="match status" value="1"/>
</dbReference>
<evidence type="ECO:0000256" key="1">
    <source>
        <dbReference type="ARBA" id="ARBA00004651"/>
    </source>
</evidence>
<evidence type="ECO:0000256" key="2">
    <source>
        <dbReference type="ARBA" id="ARBA00006448"/>
    </source>
</evidence>